<dbReference type="Pfam" id="PF02540">
    <property type="entry name" value="NAD_synthase"/>
    <property type="match status" value="1"/>
</dbReference>
<dbReference type="CDD" id="cd00553">
    <property type="entry name" value="NAD_synthase"/>
    <property type="match status" value="1"/>
</dbReference>
<gene>
    <name evidence="11" type="ORF">GCM10022255_042040</name>
</gene>
<dbReference type="PIRSF" id="PIRSF006630">
    <property type="entry name" value="NADS_GAT"/>
    <property type="match status" value="1"/>
</dbReference>
<evidence type="ECO:0000256" key="8">
    <source>
        <dbReference type="RuleBase" id="RU003811"/>
    </source>
</evidence>
<evidence type="ECO:0000256" key="3">
    <source>
        <dbReference type="ARBA" id="ARBA00022598"/>
    </source>
</evidence>
<dbReference type="PANTHER" id="PTHR23090">
    <property type="entry name" value="NH 3 /GLUTAMINE-DEPENDENT NAD + SYNTHETASE"/>
    <property type="match status" value="1"/>
</dbReference>
<comment type="caution">
    <text evidence="11">The sequence shown here is derived from an EMBL/GenBank/DDBJ whole genome shotgun (WGS) entry which is preliminary data.</text>
</comment>
<evidence type="ECO:0000259" key="10">
    <source>
        <dbReference type="PROSITE" id="PS50263"/>
    </source>
</evidence>
<dbReference type="SUPFAM" id="SSF52402">
    <property type="entry name" value="Adenine nucleotide alpha hydrolases-like"/>
    <property type="match status" value="1"/>
</dbReference>
<evidence type="ECO:0000256" key="4">
    <source>
        <dbReference type="ARBA" id="ARBA00022741"/>
    </source>
</evidence>
<evidence type="ECO:0000313" key="11">
    <source>
        <dbReference type="EMBL" id="GAA4251022.1"/>
    </source>
</evidence>
<name>A0ABP8DAE3_9ACTN</name>
<organism evidence="11 12">
    <name type="scientific">Dactylosporangium darangshiense</name>
    <dbReference type="NCBI Taxonomy" id="579108"/>
    <lineage>
        <taxon>Bacteria</taxon>
        <taxon>Bacillati</taxon>
        <taxon>Actinomycetota</taxon>
        <taxon>Actinomycetes</taxon>
        <taxon>Micromonosporales</taxon>
        <taxon>Micromonosporaceae</taxon>
        <taxon>Dactylosporangium</taxon>
    </lineage>
</organism>
<proteinExistence type="inferred from homology"/>
<evidence type="ECO:0000256" key="9">
    <source>
        <dbReference type="SAM" id="MobiDB-lite"/>
    </source>
</evidence>
<evidence type="ECO:0000256" key="5">
    <source>
        <dbReference type="ARBA" id="ARBA00022840"/>
    </source>
</evidence>
<protein>
    <recommendedName>
        <fullName evidence="7">Glutamine-dependent NAD(+) synthetase</fullName>
        <ecNumber evidence="7">6.3.5.1</ecNumber>
    </recommendedName>
    <alternativeName>
        <fullName evidence="7">NAD(+) synthase [glutamine-hydrolyzing]</fullName>
    </alternativeName>
</protein>
<dbReference type="Gene3D" id="3.40.50.620">
    <property type="entry name" value="HUPs"/>
    <property type="match status" value="1"/>
</dbReference>
<keyword evidence="12" id="KW-1185">Reference proteome</keyword>
<sequence length="535" mass="56092">MPRLRLALAQADPTVGDLDGNASLVIAWTDRAAGEGAHVVAFPELMLTGHPVEDLALRGSFVAASRRAAEDLAARLAAHGLGEVVVLTGYLDADDRGPRPAVAVLHRGECHAEPEGGVVRVGGIDIALTTGDEAAPRPAGLVVHAGGLAYEQDADDSRLARLAARAAAAGAVVACVNLVGGQDELVFDGDSLVVRPDGALVARAPQFVEKLLVLDLDLPPAAAEPPAGHLVLAVPLAEPARPVPAPEIAARVAVEAEVWQALVLGLRDYARKNGFHSVALGLSGGIDSSVAAAIACDALGPASVVGVSMPGQYSSDDSREDARELARRTGLDFRVEPIQPMVDGFLANLALGGAAVENLQARVRSVVLMALSNQERHLVLTTGNKSELAVGYSTLYGDSAGGFNPLKDVPKTLVRRLARWRNEEADRRGDPAPIPERSITKPPSADLHPGQLDTDALPDYEVLDDIIAGYVDGGLGRDELVAAGHDPEVVERTLRMVDAAEYKRRQSPPGTRISARRAGRVPITNRFRTRVGSAL</sequence>
<keyword evidence="3 7" id="KW-0436">Ligase</keyword>
<dbReference type="InterPro" id="IPR036526">
    <property type="entry name" value="C-N_Hydrolase_sf"/>
</dbReference>
<accession>A0ABP8DAE3</accession>
<feature type="region of interest" description="Disordered" evidence="9">
    <location>
        <begin position="424"/>
        <end position="452"/>
    </location>
</feature>
<dbReference type="EC" id="6.3.5.1" evidence="7"/>
<evidence type="ECO:0000256" key="6">
    <source>
        <dbReference type="ARBA" id="ARBA00023027"/>
    </source>
</evidence>
<evidence type="ECO:0000256" key="7">
    <source>
        <dbReference type="PIRNR" id="PIRNR006630"/>
    </source>
</evidence>
<comment type="similarity">
    <text evidence="8">Belongs to the NAD synthetase family.</text>
</comment>
<feature type="domain" description="CN hydrolase" evidence="10">
    <location>
        <begin position="4"/>
        <end position="218"/>
    </location>
</feature>
<dbReference type="InterPro" id="IPR022310">
    <property type="entry name" value="NAD/GMP_synthase"/>
</dbReference>
<dbReference type="PANTHER" id="PTHR23090:SF9">
    <property type="entry name" value="GLUTAMINE-DEPENDENT NAD(+) SYNTHETASE"/>
    <property type="match status" value="1"/>
</dbReference>
<keyword evidence="4 7" id="KW-0547">Nucleotide-binding</keyword>
<keyword evidence="5 7" id="KW-0067">ATP-binding</keyword>
<dbReference type="SUPFAM" id="SSF56317">
    <property type="entry name" value="Carbon-nitrogen hydrolase"/>
    <property type="match status" value="1"/>
</dbReference>
<dbReference type="PROSITE" id="PS50263">
    <property type="entry name" value="CN_HYDROLASE"/>
    <property type="match status" value="1"/>
</dbReference>
<comment type="similarity">
    <text evidence="2 7">In the C-terminal section; belongs to the NAD synthetase family.</text>
</comment>
<evidence type="ECO:0000313" key="12">
    <source>
        <dbReference type="Proteomes" id="UP001500620"/>
    </source>
</evidence>
<dbReference type="InterPro" id="IPR014445">
    <property type="entry name" value="Gln-dep_NAD_synthase"/>
</dbReference>
<dbReference type="NCBIfam" id="TIGR00552">
    <property type="entry name" value="nadE"/>
    <property type="match status" value="1"/>
</dbReference>
<comment type="catalytic activity">
    <reaction evidence="7">
        <text>deamido-NAD(+) + L-glutamine + ATP + H2O = L-glutamate + AMP + diphosphate + NAD(+) + H(+)</text>
        <dbReference type="Rhea" id="RHEA:24384"/>
        <dbReference type="ChEBI" id="CHEBI:15377"/>
        <dbReference type="ChEBI" id="CHEBI:15378"/>
        <dbReference type="ChEBI" id="CHEBI:29985"/>
        <dbReference type="ChEBI" id="CHEBI:30616"/>
        <dbReference type="ChEBI" id="CHEBI:33019"/>
        <dbReference type="ChEBI" id="CHEBI:57540"/>
        <dbReference type="ChEBI" id="CHEBI:58359"/>
        <dbReference type="ChEBI" id="CHEBI:58437"/>
        <dbReference type="ChEBI" id="CHEBI:456215"/>
        <dbReference type="EC" id="6.3.5.1"/>
    </reaction>
</comment>
<comment type="pathway">
    <text evidence="1 7">Cofactor biosynthesis; NAD(+) biosynthesis; NAD(+) from deamido-NAD(+) (L-Gln route): step 1/1.</text>
</comment>
<evidence type="ECO:0000256" key="2">
    <source>
        <dbReference type="ARBA" id="ARBA00007145"/>
    </source>
</evidence>
<evidence type="ECO:0000256" key="1">
    <source>
        <dbReference type="ARBA" id="ARBA00005188"/>
    </source>
</evidence>
<dbReference type="RefSeq" id="WP_345128798.1">
    <property type="nucleotide sequence ID" value="NZ_BAABAT010000010.1"/>
</dbReference>
<dbReference type="InterPro" id="IPR014729">
    <property type="entry name" value="Rossmann-like_a/b/a_fold"/>
</dbReference>
<dbReference type="EMBL" id="BAABAT010000010">
    <property type="protein sequence ID" value="GAA4251022.1"/>
    <property type="molecule type" value="Genomic_DNA"/>
</dbReference>
<dbReference type="InterPro" id="IPR003694">
    <property type="entry name" value="NAD_synthase"/>
</dbReference>
<dbReference type="InterPro" id="IPR003010">
    <property type="entry name" value="C-N_Hydrolase"/>
</dbReference>
<keyword evidence="6 7" id="KW-0520">NAD</keyword>
<dbReference type="Gene3D" id="3.60.110.10">
    <property type="entry name" value="Carbon-nitrogen hydrolase"/>
    <property type="match status" value="2"/>
</dbReference>
<dbReference type="Proteomes" id="UP001500620">
    <property type="component" value="Unassembled WGS sequence"/>
</dbReference>
<dbReference type="Pfam" id="PF00795">
    <property type="entry name" value="CN_hydrolase"/>
    <property type="match status" value="1"/>
</dbReference>
<reference evidence="12" key="1">
    <citation type="journal article" date="2019" name="Int. J. Syst. Evol. Microbiol.">
        <title>The Global Catalogue of Microorganisms (GCM) 10K type strain sequencing project: providing services to taxonomists for standard genome sequencing and annotation.</title>
        <authorList>
            <consortium name="The Broad Institute Genomics Platform"/>
            <consortium name="The Broad Institute Genome Sequencing Center for Infectious Disease"/>
            <person name="Wu L."/>
            <person name="Ma J."/>
        </authorList>
    </citation>
    <scope>NUCLEOTIDE SEQUENCE [LARGE SCALE GENOMIC DNA]</scope>
    <source>
        <strain evidence="12">JCM 17441</strain>
    </source>
</reference>